<dbReference type="PROSITE" id="PS51257">
    <property type="entry name" value="PROKAR_LIPOPROTEIN"/>
    <property type="match status" value="1"/>
</dbReference>
<organism evidence="1 2">
    <name type="scientific">Ilyomonas limi</name>
    <dbReference type="NCBI Taxonomy" id="2575867"/>
    <lineage>
        <taxon>Bacteria</taxon>
        <taxon>Pseudomonadati</taxon>
        <taxon>Bacteroidota</taxon>
        <taxon>Chitinophagia</taxon>
        <taxon>Chitinophagales</taxon>
        <taxon>Chitinophagaceae</taxon>
        <taxon>Ilyomonas</taxon>
    </lineage>
</organism>
<name>A0A4U3KR38_9BACT</name>
<accession>A0A4U3KR38</accession>
<keyword evidence="2" id="KW-1185">Reference proteome</keyword>
<protein>
    <recommendedName>
        <fullName evidence="3">Lipoprotein</fullName>
    </recommendedName>
</protein>
<reference evidence="1 2" key="1">
    <citation type="submission" date="2019-05" db="EMBL/GenBank/DDBJ databases">
        <title>Panacibacter sp. strain 17mud1-8 Genome sequencing and assembly.</title>
        <authorList>
            <person name="Chhetri G."/>
        </authorList>
    </citation>
    <scope>NUCLEOTIDE SEQUENCE [LARGE SCALE GENOMIC DNA]</scope>
    <source>
        <strain evidence="1 2">17mud1-8</strain>
    </source>
</reference>
<sequence>MTRLLLFLTTFLLTQALQSCGQTQKQSVPTSQHLKALAKFVSYEGGDKIHFSKFAILKDFSDTTFAGDTITVGYYFYKANSQQFDTVLLTLNKYPEPTTIKNYFICPDYDAKIGIQQAKIDVIDFEYWEGCETGKGDCKPLTFTRTASQKNWFLIMPCGGTETEISLAGIDHSFNQKLHLFHDGCPPCIELTNMRDGKYSANMVACGLGGQVNFSLATTGATKNGR</sequence>
<proteinExistence type="predicted"/>
<gene>
    <name evidence="1" type="ORF">FC093_21675</name>
</gene>
<comment type="caution">
    <text evidence="1">The sequence shown here is derived from an EMBL/GenBank/DDBJ whole genome shotgun (WGS) entry which is preliminary data.</text>
</comment>
<dbReference type="RefSeq" id="WP_137263914.1">
    <property type="nucleotide sequence ID" value="NZ_SZQL01000027.1"/>
</dbReference>
<evidence type="ECO:0008006" key="3">
    <source>
        <dbReference type="Google" id="ProtNLM"/>
    </source>
</evidence>
<dbReference type="Proteomes" id="UP000305848">
    <property type="component" value="Unassembled WGS sequence"/>
</dbReference>
<dbReference type="EMBL" id="SZQL01000027">
    <property type="protein sequence ID" value="TKK64865.1"/>
    <property type="molecule type" value="Genomic_DNA"/>
</dbReference>
<dbReference type="AlphaFoldDB" id="A0A4U3KR38"/>
<evidence type="ECO:0000313" key="1">
    <source>
        <dbReference type="EMBL" id="TKK64865.1"/>
    </source>
</evidence>
<evidence type="ECO:0000313" key="2">
    <source>
        <dbReference type="Proteomes" id="UP000305848"/>
    </source>
</evidence>
<dbReference type="OrthoDB" id="1157824at2"/>